<keyword evidence="3" id="KW-1185">Reference proteome</keyword>
<evidence type="ECO:0000313" key="2">
    <source>
        <dbReference type="EMBL" id="PZD93494.1"/>
    </source>
</evidence>
<gene>
    <name evidence="2" type="ORF">DNH61_23015</name>
</gene>
<accession>A0A2W1LGB1</accession>
<sequence length="304" mass="33829">MEKRLTRTEMLFSLGFIFMLVVAVAAFLYGMKVGAEETEAKYVPSKKLNAEVADKDTAYQQQDLVSYYHTVFLPYREFLNEWVAETDRMKSGLTEEPADKLKELAALADKQYKEAAKASLPAVSPLLVDAHTSTLKSLKLFKQAAEAQTAAAKSKTPADTAALLFKDAYYKQAAEYALQSQQEYYSAMLKWGSTVNKKVPGNYEAPSLLDLATWKAQPILVKNKLIADQLEARKLLTGYHPQDMTARIDAFIASGQASKMKIKTVSAIVDLLLGTEAVRGGDFMSSKSRFYSKELLPQLPFFIS</sequence>
<dbReference type="OrthoDB" id="2649144at2"/>
<dbReference type="EMBL" id="QKRB01000057">
    <property type="protein sequence ID" value="PZD93494.1"/>
    <property type="molecule type" value="Genomic_DNA"/>
</dbReference>
<comment type="caution">
    <text evidence="2">The sequence shown here is derived from an EMBL/GenBank/DDBJ whole genome shotgun (WGS) entry which is preliminary data.</text>
</comment>
<dbReference type="Proteomes" id="UP000249522">
    <property type="component" value="Unassembled WGS sequence"/>
</dbReference>
<organism evidence="2 3">
    <name type="scientific">Paenibacillus sambharensis</name>
    <dbReference type="NCBI Taxonomy" id="1803190"/>
    <lineage>
        <taxon>Bacteria</taxon>
        <taxon>Bacillati</taxon>
        <taxon>Bacillota</taxon>
        <taxon>Bacilli</taxon>
        <taxon>Bacillales</taxon>
        <taxon>Paenibacillaceae</taxon>
        <taxon>Paenibacillus</taxon>
    </lineage>
</organism>
<dbReference type="RefSeq" id="WP_111149163.1">
    <property type="nucleotide sequence ID" value="NZ_QKRB01000057.1"/>
</dbReference>
<protein>
    <submittedName>
        <fullName evidence="2">Uncharacterized protein</fullName>
    </submittedName>
</protein>
<keyword evidence="1" id="KW-1133">Transmembrane helix</keyword>
<keyword evidence="1" id="KW-0812">Transmembrane</keyword>
<dbReference type="AlphaFoldDB" id="A0A2W1LGB1"/>
<evidence type="ECO:0000256" key="1">
    <source>
        <dbReference type="SAM" id="Phobius"/>
    </source>
</evidence>
<name>A0A2W1LGB1_9BACL</name>
<evidence type="ECO:0000313" key="3">
    <source>
        <dbReference type="Proteomes" id="UP000249522"/>
    </source>
</evidence>
<keyword evidence="1" id="KW-0472">Membrane</keyword>
<feature type="transmembrane region" description="Helical" evidence="1">
    <location>
        <begin position="12"/>
        <end position="31"/>
    </location>
</feature>
<proteinExistence type="predicted"/>
<reference evidence="2 3" key="1">
    <citation type="submission" date="2018-06" db="EMBL/GenBank/DDBJ databases">
        <title>Paenibacillus imtechensis sp. nov.</title>
        <authorList>
            <person name="Pinnaka A.K."/>
            <person name="Singh H."/>
            <person name="Kaur M."/>
        </authorList>
    </citation>
    <scope>NUCLEOTIDE SEQUENCE [LARGE SCALE GENOMIC DNA]</scope>
    <source>
        <strain evidence="2 3">SMB1</strain>
    </source>
</reference>